<evidence type="ECO:0000313" key="3">
    <source>
        <dbReference type="Proteomes" id="UP000188174"/>
    </source>
</evidence>
<dbReference type="EMBL" id="CP019630">
    <property type="protein sequence ID" value="AQQ02426.1"/>
    <property type="molecule type" value="Genomic_DNA"/>
</dbReference>
<dbReference type="RefSeq" id="WP_077290212.1">
    <property type="nucleotide sequence ID" value="NZ_CP019630.1"/>
</dbReference>
<accession>A0ABM6HX24</accession>
<dbReference type="Proteomes" id="UP000188174">
    <property type="component" value="Chromosome"/>
</dbReference>
<evidence type="ECO:0000256" key="1">
    <source>
        <dbReference type="SAM" id="Coils"/>
    </source>
</evidence>
<protein>
    <submittedName>
        <fullName evidence="2">Uncharacterized protein</fullName>
    </submittedName>
</protein>
<feature type="coiled-coil region" evidence="1">
    <location>
        <begin position="18"/>
        <end position="45"/>
    </location>
</feature>
<evidence type="ECO:0000313" key="2">
    <source>
        <dbReference type="EMBL" id="AQQ02426.1"/>
    </source>
</evidence>
<name>A0ABM6HX24_9HYPH</name>
<keyword evidence="3" id="KW-1185">Reference proteome</keyword>
<proteinExistence type="predicted"/>
<keyword evidence="1" id="KW-0175">Coiled coil</keyword>
<reference evidence="2 3" key="1">
    <citation type="submission" date="2017-02" db="EMBL/GenBank/DDBJ databases">
        <authorList>
            <person name="Jeong S."/>
        </authorList>
    </citation>
    <scope>NUCLEOTIDE SEQUENCE [LARGE SCALE GENOMIC DNA]</scope>
    <source>
        <strain evidence="2 3">RMAR6-6</strain>
    </source>
</reference>
<sequence>MNVNAMHNYSAEQIADRLGELDLVMKGAKEEADTLKNEIKRREVNAVRCSKFILTVSHSTSKRLDTKRLADDIGKDTLADYYNETETTTIRVKPAPIQVEDAA</sequence>
<gene>
    <name evidence="2" type="ORF">B0E33_01475</name>
</gene>
<organism evidence="2 3">
    <name type="scientific">Roseibium algicola</name>
    <dbReference type="NCBI Taxonomy" id="2857014"/>
    <lineage>
        <taxon>Bacteria</taxon>
        <taxon>Pseudomonadati</taxon>
        <taxon>Pseudomonadota</taxon>
        <taxon>Alphaproteobacteria</taxon>
        <taxon>Hyphomicrobiales</taxon>
        <taxon>Stappiaceae</taxon>
        <taxon>Roseibium</taxon>
    </lineage>
</organism>